<evidence type="ECO:0000259" key="1">
    <source>
        <dbReference type="Pfam" id="PF00561"/>
    </source>
</evidence>
<dbReference type="InterPro" id="IPR029058">
    <property type="entry name" value="AB_hydrolase_fold"/>
</dbReference>
<proteinExistence type="predicted"/>
<name>A0A4R6VHS1_9PSEU</name>
<evidence type="ECO:0000313" key="3">
    <source>
        <dbReference type="Proteomes" id="UP000295705"/>
    </source>
</evidence>
<dbReference type="OrthoDB" id="9808398at2"/>
<dbReference type="InterPro" id="IPR000073">
    <property type="entry name" value="AB_hydrolase_1"/>
</dbReference>
<dbReference type="Gene3D" id="3.40.50.1820">
    <property type="entry name" value="alpha/beta hydrolase"/>
    <property type="match status" value="1"/>
</dbReference>
<gene>
    <name evidence="2" type="ORF">EV188_103451</name>
</gene>
<protein>
    <submittedName>
        <fullName evidence="2">2-hydroxy-6-oxonona-2,4-dienedioate hydrolase</fullName>
    </submittedName>
</protein>
<dbReference type="PRINTS" id="PR00111">
    <property type="entry name" value="ABHYDROLASE"/>
</dbReference>
<organism evidence="2 3">
    <name type="scientific">Actinomycetospora succinea</name>
    <dbReference type="NCBI Taxonomy" id="663603"/>
    <lineage>
        <taxon>Bacteria</taxon>
        <taxon>Bacillati</taxon>
        <taxon>Actinomycetota</taxon>
        <taxon>Actinomycetes</taxon>
        <taxon>Pseudonocardiales</taxon>
        <taxon>Pseudonocardiaceae</taxon>
        <taxon>Actinomycetospora</taxon>
    </lineage>
</organism>
<dbReference type="SUPFAM" id="SSF53474">
    <property type="entry name" value="alpha/beta-Hydrolases"/>
    <property type="match status" value="1"/>
</dbReference>
<dbReference type="PANTHER" id="PTHR43194">
    <property type="entry name" value="HYDROLASE ALPHA/BETA FOLD FAMILY"/>
    <property type="match status" value="1"/>
</dbReference>
<dbReference type="EMBL" id="SNYO01000003">
    <property type="protein sequence ID" value="TDQ60947.1"/>
    <property type="molecule type" value="Genomic_DNA"/>
</dbReference>
<dbReference type="Proteomes" id="UP000295705">
    <property type="component" value="Unassembled WGS sequence"/>
</dbReference>
<reference evidence="2 3" key="1">
    <citation type="submission" date="2019-03" db="EMBL/GenBank/DDBJ databases">
        <title>Genomic Encyclopedia of Type Strains, Phase IV (KMG-IV): sequencing the most valuable type-strain genomes for metagenomic binning, comparative biology and taxonomic classification.</title>
        <authorList>
            <person name="Goeker M."/>
        </authorList>
    </citation>
    <scope>NUCLEOTIDE SEQUENCE [LARGE SCALE GENOMIC DNA]</scope>
    <source>
        <strain evidence="2 3">DSM 45775</strain>
    </source>
</reference>
<feature type="domain" description="AB hydrolase-1" evidence="1">
    <location>
        <begin position="44"/>
        <end position="275"/>
    </location>
</feature>
<keyword evidence="2" id="KW-0378">Hydrolase</keyword>
<evidence type="ECO:0000313" key="2">
    <source>
        <dbReference type="EMBL" id="TDQ60947.1"/>
    </source>
</evidence>
<sequence>MTAADTEKLSIWNTLKLVPHTVRWVQVGDWDTRVLEAGQGSQEALVLMHGTGGHLEAYTHNIARFAERYHVVAYDFPGHGGTTHAKADLELDTYVEHLAGLLDELGVEKAHLNGESLGGWVAIKFAAAHPQRVAKSVLNTPGGTMATPEVMERIRSLSQAAADDPTPEQVRARLEWLMADNATVTDELVDVRRTLYARPGYAESARHILCLQDPDIRRRNMVTDDDLAAVPGPTLVVWTSDDPSGPAKTGMDMAEKIPNARFEVITGAGHWPQWEQSEHFTDLVLDFLED</sequence>
<keyword evidence="3" id="KW-1185">Reference proteome</keyword>
<comment type="caution">
    <text evidence="2">The sequence shown here is derived from an EMBL/GenBank/DDBJ whole genome shotgun (WGS) entry which is preliminary data.</text>
</comment>
<dbReference type="PANTHER" id="PTHR43194:SF2">
    <property type="entry name" value="PEROXISOMAL MEMBRANE PROTEIN LPX1"/>
    <property type="match status" value="1"/>
</dbReference>
<dbReference type="GO" id="GO:0016787">
    <property type="term" value="F:hydrolase activity"/>
    <property type="evidence" value="ECO:0007669"/>
    <property type="project" value="UniProtKB-KW"/>
</dbReference>
<dbReference type="AlphaFoldDB" id="A0A4R6VHS1"/>
<dbReference type="Pfam" id="PF00561">
    <property type="entry name" value="Abhydrolase_1"/>
    <property type="match status" value="1"/>
</dbReference>
<accession>A0A4R6VHS1</accession>
<dbReference type="InterPro" id="IPR050228">
    <property type="entry name" value="Carboxylesterase_BioH"/>
</dbReference>
<dbReference type="RefSeq" id="WP_133826759.1">
    <property type="nucleotide sequence ID" value="NZ_BAABHR010000011.1"/>
</dbReference>